<keyword evidence="2" id="KW-0805">Transcription regulation</keyword>
<dbReference type="AlphaFoldDB" id="A0A1M5DPW7"/>
<dbReference type="EMBL" id="FQUH01000015">
    <property type="protein sequence ID" value="SHF69029.1"/>
    <property type="molecule type" value="Genomic_DNA"/>
</dbReference>
<evidence type="ECO:0000256" key="5">
    <source>
        <dbReference type="ARBA" id="ARBA00023277"/>
    </source>
</evidence>
<comment type="similarity">
    <text evidence="1">Belongs to the ROK (NagC/XylR) family.</text>
</comment>
<organism evidence="6 7">
    <name type="scientific">Vibrio gazogenes DSM 21264 = NBRC 103151</name>
    <dbReference type="NCBI Taxonomy" id="1123492"/>
    <lineage>
        <taxon>Bacteria</taxon>
        <taxon>Pseudomonadati</taxon>
        <taxon>Pseudomonadota</taxon>
        <taxon>Gammaproteobacteria</taxon>
        <taxon>Vibrionales</taxon>
        <taxon>Vibrionaceae</taxon>
        <taxon>Vibrio</taxon>
    </lineage>
</organism>
<evidence type="ECO:0000256" key="4">
    <source>
        <dbReference type="ARBA" id="ARBA00023163"/>
    </source>
</evidence>
<proteinExistence type="inferred from homology"/>
<dbReference type="Gene3D" id="3.30.420.40">
    <property type="match status" value="2"/>
</dbReference>
<evidence type="ECO:0000256" key="2">
    <source>
        <dbReference type="ARBA" id="ARBA00023015"/>
    </source>
</evidence>
<keyword evidence="3" id="KW-0238">DNA-binding</keyword>
<dbReference type="InterPro" id="IPR043129">
    <property type="entry name" value="ATPase_NBD"/>
</dbReference>
<accession>A0A1M5DPW7</accession>
<keyword evidence="5" id="KW-0119">Carbohydrate metabolism</keyword>
<dbReference type="Pfam" id="PF00480">
    <property type="entry name" value="ROK"/>
    <property type="match status" value="1"/>
</dbReference>
<dbReference type="InterPro" id="IPR049874">
    <property type="entry name" value="ROK_cs"/>
</dbReference>
<evidence type="ECO:0000256" key="1">
    <source>
        <dbReference type="ARBA" id="ARBA00006479"/>
    </source>
</evidence>
<keyword evidence="7" id="KW-1185">Reference proteome</keyword>
<evidence type="ECO:0000313" key="7">
    <source>
        <dbReference type="Proteomes" id="UP000184159"/>
    </source>
</evidence>
<dbReference type="PROSITE" id="PS01125">
    <property type="entry name" value="ROK"/>
    <property type="match status" value="1"/>
</dbReference>
<dbReference type="Proteomes" id="UP000184159">
    <property type="component" value="Unassembled WGS sequence"/>
</dbReference>
<reference evidence="7" key="1">
    <citation type="submission" date="2016-11" db="EMBL/GenBank/DDBJ databases">
        <authorList>
            <person name="Varghese N."/>
            <person name="Submissions S."/>
        </authorList>
    </citation>
    <scope>NUCLEOTIDE SEQUENCE [LARGE SCALE GENOMIC DNA]</scope>
    <source>
        <strain evidence="7">DSM 21264</strain>
    </source>
</reference>
<dbReference type="Gene3D" id="1.10.10.10">
    <property type="entry name" value="Winged helix-like DNA-binding domain superfamily/Winged helix DNA-binding domain"/>
    <property type="match status" value="1"/>
</dbReference>
<dbReference type="PANTHER" id="PTHR18964">
    <property type="entry name" value="ROK (REPRESSOR, ORF, KINASE) FAMILY"/>
    <property type="match status" value="1"/>
</dbReference>
<dbReference type="InterPro" id="IPR036390">
    <property type="entry name" value="WH_DNA-bd_sf"/>
</dbReference>
<evidence type="ECO:0000313" key="6">
    <source>
        <dbReference type="EMBL" id="SHF69029.1"/>
    </source>
</evidence>
<dbReference type="InterPro" id="IPR036388">
    <property type="entry name" value="WH-like_DNA-bd_sf"/>
</dbReference>
<dbReference type="SUPFAM" id="SSF53067">
    <property type="entry name" value="Actin-like ATPase domain"/>
    <property type="match status" value="1"/>
</dbReference>
<dbReference type="FunFam" id="1.10.10.10:FF:000045">
    <property type="entry name" value="ROK family transcriptional regulator"/>
    <property type="match status" value="1"/>
</dbReference>
<gene>
    <name evidence="6" type="ORF">SAMN02745781_02925</name>
</gene>
<dbReference type="GO" id="GO:0006355">
    <property type="term" value="P:regulation of DNA-templated transcription"/>
    <property type="evidence" value="ECO:0007669"/>
    <property type="project" value="TreeGrafter"/>
</dbReference>
<protein>
    <submittedName>
        <fullName evidence="6">N-acetylglucosamine repressor, NagC</fullName>
    </submittedName>
</protein>
<evidence type="ECO:0000256" key="3">
    <source>
        <dbReference type="ARBA" id="ARBA00023125"/>
    </source>
</evidence>
<sequence length="411" mass="45409">MVKRSRQVTNHEQLKQVNAALVYQLIDQEGPISRVRIAQQSALAPASITNITRQLLSHNLISEVEQQASTGGRPAISLTTNQRDFYFISCRLGRDMIQASLMDLSGQIHHVQQTSIESHDTQGIVDTLRHEICQIRTRYATHHLIAIAVTMAGLVDPTSGMIHYSPNHKIAGLKLSSALEDLALPVYIGNDIRARALSEYYLGKAKQCDDFILISIHHGVGAGIITDGQLLLGKHRPIGEIGHIQIDPFGQRCHCGSFGCLETVVSNQALLKQTQTLLQRGHQSVLTADNLTIERLCHAAIQGDGVATHIIEQAAQYLGRVLGMLVNVFNPEKILFAGEMVQTAPILFPLLLEQIQRQTLPSFAGDLRLEQARFQQQDTIGGYALIKRALHESNLLSLIMTDKNESILNEQ</sequence>
<name>A0A1M5DPW7_VIBGA</name>
<dbReference type="GO" id="GO:0003677">
    <property type="term" value="F:DNA binding"/>
    <property type="evidence" value="ECO:0007669"/>
    <property type="project" value="UniProtKB-KW"/>
</dbReference>
<keyword evidence="4" id="KW-0804">Transcription</keyword>
<dbReference type="SUPFAM" id="SSF46785">
    <property type="entry name" value="Winged helix' DNA-binding domain"/>
    <property type="match status" value="1"/>
</dbReference>
<dbReference type="InterPro" id="IPR000600">
    <property type="entry name" value="ROK"/>
</dbReference>
<dbReference type="PANTHER" id="PTHR18964:SF175">
    <property type="entry name" value="N-ACETYLGLUCOSAMINE REPRESSOR"/>
    <property type="match status" value="1"/>
</dbReference>
<dbReference type="RefSeq" id="WP_072960893.1">
    <property type="nucleotide sequence ID" value="NZ_FQUH01000015.1"/>
</dbReference>